<dbReference type="RefSeq" id="WP_154571147.1">
    <property type="nucleotide sequence ID" value="NZ_VWSJ01000027.1"/>
</dbReference>
<gene>
    <name evidence="3" type="ORF">F1B92_06870</name>
</gene>
<dbReference type="InterPro" id="IPR005537">
    <property type="entry name" value="RAMP_III_fam"/>
</dbReference>
<dbReference type="Proteomes" id="UP000476338">
    <property type="component" value="Unassembled WGS sequence"/>
</dbReference>
<evidence type="ECO:0000256" key="1">
    <source>
        <dbReference type="ARBA" id="ARBA00023118"/>
    </source>
</evidence>
<evidence type="ECO:0000259" key="2">
    <source>
        <dbReference type="Pfam" id="PF03787"/>
    </source>
</evidence>
<dbReference type="CDD" id="cd09726">
    <property type="entry name" value="RAMP_I_III"/>
    <property type="match status" value="1"/>
</dbReference>
<proteinExistence type="predicted"/>
<feature type="domain" description="CRISPR type III-associated protein" evidence="2">
    <location>
        <begin position="26"/>
        <end position="168"/>
    </location>
</feature>
<comment type="caution">
    <text evidence="3">The sequence shown here is derived from an EMBL/GenBank/DDBJ whole genome shotgun (WGS) entry which is preliminary data.</text>
</comment>
<keyword evidence="1" id="KW-0051">Antiviral defense</keyword>
<protein>
    <recommendedName>
        <fullName evidence="2">CRISPR type III-associated protein domain-containing protein</fullName>
    </recommendedName>
</protein>
<evidence type="ECO:0000313" key="4">
    <source>
        <dbReference type="Proteomes" id="UP000476338"/>
    </source>
</evidence>
<dbReference type="Pfam" id="PF03787">
    <property type="entry name" value="RAMPs"/>
    <property type="match status" value="2"/>
</dbReference>
<dbReference type="EMBL" id="VWSJ01000027">
    <property type="protein sequence ID" value="MSN96887.1"/>
    <property type="molecule type" value="Genomic_DNA"/>
</dbReference>
<sequence length="423" mass="46936">MPRIKQKFIITANLTNKTAFSISSGDGEFIDSMVVKDANENPFIPATSLIGVIRSEFKKYDDSLTSAILGDGDSPSQLMLSDAKLISKSKINIRNGIKVSNVTGITQDGALYDYEVVGSGAKFKLKAEVTIRKSHNQDDMYRAIDIFYSILKNGLFIGAKTMSGLGEIKFSDIRVSRYDFSQNGAFESFLDKKELDNYKPNLVKKENEEIRFCLNLDIKNSLLIGSASALSDSDIGSLYENNEFLASGTSLKGAIRNRALKIAKFLGENESFIDDLFGYVDEKNKQAKKSKIQIKESVINKAFTKIQQRTKIDRFSGSTIDGALFDSEPLFKGDIRLDVLIKNPDYKEIGLILLVLKDLATSKLAVGGGKNVGRGVFEISKEDDSDKDASFEAYNGNFKIYQKDKTYSKDDLNKFVANLGEKL</sequence>
<organism evidence="3 4">
    <name type="scientific">Campylobacter portucalensis</name>
    <dbReference type="NCBI Taxonomy" id="2608384"/>
    <lineage>
        <taxon>Bacteria</taxon>
        <taxon>Pseudomonadati</taxon>
        <taxon>Campylobacterota</taxon>
        <taxon>Epsilonproteobacteria</taxon>
        <taxon>Campylobacterales</taxon>
        <taxon>Campylobacteraceae</taxon>
        <taxon>Campylobacter</taxon>
    </lineage>
</organism>
<dbReference type="InterPro" id="IPR052216">
    <property type="entry name" value="CRISPR_Csm3_endoribonuclease"/>
</dbReference>
<dbReference type="AlphaFoldDB" id="A0A6L5WKV1"/>
<feature type="domain" description="CRISPR type III-associated protein" evidence="2">
    <location>
        <begin position="247"/>
        <end position="378"/>
    </location>
</feature>
<keyword evidence="4" id="KW-1185">Reference proteome</keyword>
<accession>A0A6L5WKV1</accession>
<dbReference type="PANTHER" id="PTHR35579">
    <property type="entry name" value="CRISPR SYSTEM CMS ENDORIBONUCLEASE CSM3"/>
    <property type="match status" value="1"/>
</dbReference>
<dbReference type="PANTHER" id="PTHR35579:SF6">
    <property type="entry name" value="DUF324 DOMAIN-CONTAINING PROTEIN"/>
    <property type="match status" value="1"/>
</dbReference>
<name>A0A6L5WKV1_9BACT</name>
<reference evidence="3 4" key="2">
    <citation type="submission" date="2020-03" db="EMBL/GenBank/DDBJ databases">
        <title>Campylobacter portucalensis sp. nov., a new species of Campylobacter isolated from the reproductive tract of bulls.</title>
        <authorList>
            <person name="Silva M.F."/>
            <person name="Pereira G."/>
            <person name="Carneiro C."/>
            <person name="Hemphill A."/>
            <person name="Mateus L."/>
            <person name="Lopes-Da-Costa L."/>
            <person name="Silva E."/>
        </authorList>
    </citation>
    <scope>NUCLEOTIDE SEQUENCE [LARGE SCALE GENOMIC DNA]</scope>
    <source>
        <strain evidence="3 4">FMV-PI01</strain>
    </source>
</reference>
<dbReference type="GO" id="GO:0051607">
    <property type="term" value="P:defense response to virus"/>
    <property type="evidence" value="ECO:0007669"/>
    <property type="project" value="UniProtKB-KW"/>
</dbReference>
<reference evidence="3 4" key="1">
    <citation type="submission" date="2019-09" db="EMBL/GenBank/DDBJ databases">
        <authorList>
            <person name="Silva M."/>
            <person name="Pereira G."/>
            <person name="Lopes-Da-Costa L."/>
            <person name="Silva E."/>
        </authorList>
    </citation>
    <scope>NUCLEOTIDE SEQUENCE [LARGE SCALE GENOMIC DNA]</scope>
    <source>
        <strain evidence="3 4">FMV-PI01</strain>
    </source>
</reference>
<evidence type="ECO:0000313" key="3">
    <source>
        <dbReference type="EMBL" id="MSN96887.1"/>
    </source>
</evidence>